<dbReference type="AlphaFoldDB" id="A0A812RB30"/>
<accession>A0A812RB30</accession>
<gene>
    <name evidence="4" type="ORF">SNEC2469_LOCUS11857</name>
</gene>
<dbReference type="PANTHER" id="PTHR47235">
    <property type="entry name" value="BLR6548 PROTEIN"/>
    <property type="match status" value="1"/>
</dbReference>
<dbReference type="Proteomes" id="UP000601435">
    <property type="component" value="Unassembled WGS sequence"/>
</dbReference>
<comment type="caution">
    <text evidence="4">The sequence shown here is derived from an EMBL/GenBank/DDBJ whole genome shotgun (WGS) entry which is preliminary data.</text>
</comment>
<evidence type="ECO:0000256" key="1">
    <source>
        <dbReference type="ARBA" id="ARBA00022729"/>
    </source>
</evidence>
<dbReference type="CDD" id="cd19978">
    <property type="entry name" value="PBP1_ABC_ligand_binding-like"/>
    <property type="match status" value="1"/>
</dbReference>
<dbReference type="PANTHER" id="PTHR47235:SF1">
    <property type="entry name" value="BLR6548 PROTEIN"/>
    <property type="match status" value="1"/>
</dbReference>
<protein>
    <recommendedName>
        <fullName evidence="3">Leucine-binding protein domain-containing protein</fullName>
    </recommendedName>
</protein>
<reference evidence="4" key="1">
    <citation type="submission" date="2021-02" db="EMBL/GenBank/DDBJ databases">
        <authorList>
            <person name="Dougan E. K."/>
            <person name="Rhodes N."/>
            <person name="Thang M."/>
            <person name="Chan C."/>
        </authorList>
    </citation>
    <scope>NUCLEOTIDE SEQUENCE</scope>
</reference>
<dbReference type="OrthoDB" id="448697at2759"/>
<evidence type="ECO:0000259" key="3">
    <source>
        <dbReference type="Pfam" id="PF13458"/>
    </source>
</evidence>
<feature type="signal peptide" evidence="2">
    <location>
        <begin position="1"/>
        <end position="24"/>
    </location>
</feature>
<sequence length="394" mass="41210">MNRFSKAMLALAFTGAALVGVAGAENGVTDNSVLLGQSCALNGPAEALGTGMQTGLTVAFGVANANGGVDGRTIELKSMNDSYEPDRCEKAVTALIEKAKVFMMIGGVGTPTAKAAVPVCEANEVPFVAPFTGAEFLRNPFKKYVVNLRASYNQEMEALAAYLVDEQGLKNIACFYQNDGYGQAGLAGITKALESRGMSLAGTGTYERNTVAVGQGLSDVAGTNPDAIIMVGAYKPCAEFIKQAKSNDATKSAVFCNISFVGTKALTSELGSLGEGVIISQVVPFPWDTSIPVVKEFHNEMNKAGKSDQIGFVTLEGYLAGKFFVNALDNVEGTPSREAFLASVQNTGTFDLGGFVLEFGPDDHQGSDNVFLTWVNDGKLAPLGNTSIAGVPIE</sequence>
<evidence type="ECO:0000313" key="5">
    <source>
        <dbReference type="Proteomes" id="UP000601435"/>
    </source>
</evidence>
<dbReference type="InterPro" id="IPR028081">
    <property type="entry name" value="Leu-bd"/>
</dbReference>
<dbReference type="Gene3D" id="3.40.50.2300">
    <property type="match status" value="2"/>
</dbReference>
<dbReference type="Pfam" id="PF13458">
    <property type="entry name" value="Peripla_BP_6"/>
    <property type="match status" value="1"/>
</dbReference>
<dbReference type="EMBL" id="CAJNJA010018808">
    <property type="protein sequence ID" value="CAE7431866.1"/>
    <property type="molecule type" value="Genomic_DNA"/>
</dbReference>
<proteinExistence type="predicted"/>
<dbReference type="InterPro" id="IPR028082">
    <property type="entry name" value="Peripla_BP_I"/>
</dbReference>
<evidence type="ECO:0000313" key="4">
    <source>
        <dbReference type="EMBL" id="CAE7431866.1"/>
    </source>
</evidence>
<evidence type="ECO:0000256" key="2">
    <source>
        <dbReference type="SAM" id="SignalP"/>
    </source>
</evidence>
<dbReference type="SUPFAM" id="SSF53822">
    <property type="entry name" value="Periplasmic binding protein-like I"/>
    <property type="match status" value="1"/>
</dbReference>
<keyword evidence="5" id="KW-1185">Reference proteome</keyword>
<keyword evidence="1 2" id="KW-0732">Signal</keyword>
<feature type="chain" id="PRO_5033060330" description="Leucine-binding protein domain-containing protein" evidence="2">
    <location>
        <begin position="25"/>
        <end position="394"/>
    </location>
</feature>
<organism evidence="4 5">
    <name type="scientific">Symbiodinium necroappetens</name>
    <dbReference type="NCBI Taxonomy" id="1628268"/>
    <lineage>
        <taxon>Eukaryota</taxon>
        <taxon>Sar</taxon>
        <taxon>Alveolata</taxon>
        <taxon>Dinophyceae</taxon>
        <taxon>Suessiales</taxon>
        <taxon>Symbiodiniaceae</taxon>
        <taxon>Symbiodinium</taxon>
    </lineage>
</organism>
<feature type="domain" description="Leucine-binding protein" evidence="3">
    <location>
        <begin position="36"/>
        <end position="378"/>
    </location>
</feature>
<name>A0A812RB30_9DINO</name>